<name>A0AAV7HP39_COTGL</name>
<dbReference type="Gene3D" id="1.25.40.20">
    <property type="entry name" value="Ankyrin repeat-containing domain"/>
    <property type="match status" value="1"/>
</dbReference>
<sequence length="421" mass="47500">MELITMEEYNKVTKQIEEGHVDVNSSYLLNKHVDVTINEASCGTVLHLAVSEKLKNLAIFRILNAGADVNAQDSAGNTALHLAVKGNQVKIAMMLLEHGANVDVTCFPTRKIDCWAPLDLAIIENKLELIELLLTYELDIDCRSKVRYPPLVIASLYGSDTAMEMILRRGADVNYCKEEGLITEFPLQAAVISGDLSKIKILLRSINVQVDKKNLGGETSLYYAMSSPKDSCLQYLLDVGADVNLLNNRGQLPLESNDRESAASKRLLLKHHLVKLDTAGCRLAEGNLKAIQEKEFEDLRLKCAKEVEELKQTFVGLRNFSLFSVLHRNVHWLARKLKRIEEGDVLNSNIRECFPLYGNMLHYKLKMGANRKQLLINVEELVNDIFLHELPVTFVRNISSYLTNEDLEVINEDKSSYSLWV</sequence>
<gene>
    <name evidence="4" type="ORF">KQX54_004844</name>
</gene>
<dbReference type="PANTHER" id="PTHR24198">
    <property type="entry name" value="ANKYRIN REPEAT AND PROTEIN KINASE DOMAIN-CONTAINING PROTEIN"/>
    <property type="match status" value="1"/>
</dbReference>
<feature type="repeat" description="ANK" evidence="3">
    <location>
        <begin position="41"/>
        <end position="74"/>
    </location>
</feature>
<dbReference type="SUPFAM" id="SSF48403">
    <property type="entry name" value="Ankyrin repeat"/>
    <property type="match status" value="1"/>
</dbReference>
<evidence type="ECO:0000256" key="2">
    <source>
        <dbReference type="ARBA" id="ARBA00023043"/>
    </source>
</evidence>
<dbReference type="EMBL" id="JAHXZJ010002237">
    <property type="protein sequence ID" value="KAH0545937.1"/>
    <property type="molecule type" value="Genomic_DNA"/>
</dbReference>
<dbReference type="PROSITE" id="PS50088">
    <property type="entry name" value="ANK_REPEAT"/>
    <property type="match status" value="3"/>
</dbReference>
<dbReference type="Pfam" id="PF12796">
    <property type="entry name" value="Ank_2"/>
    <property type="match status" value="2"/>
</dbReference>
<dbReference type="InterPro" id="IPR002110">
    <property type="entry name" value="Ankyrin_rpt"/>
</dbReference>
<evidence type="ECO:0000256" key="1">
    <source>
        <dbReference type="ARBA" id="ARBA00022737"/>
    </source>
</evidence>
<keyword evidence="2 3" id="KW-0040">ANK repeat</keyword>
<proteinExistence type="predicted"/>
<evidence type="ECO:0000313" key="5">
    <source>
        <dbReference type="Proteomes" id="UP000826195"/>
    </source>
</evidence>
<dbReference type="AlphaFoldDB" id="A0AAV7HP39"/>
<feature type="repeat" description="ANK" evidence="3">
    <location>
        <begin position="75"/>
        <end position="107"/>
    </location>
</feature>
<comment type="caution">
    <text evidence="4">The sequence shown here is derived from an EMBL/GenBank/DDBJ whole genome shotgun (WGS) entry which is preliminary data.</text>
</comment>
<dbReference type="PRINTS" id="PR01415">
    <property type="entry name" value="ANKYRIN"/>
</dbReference>
<organism evidence="4 5">
    <name type="scientific">Cotesia glomerata</name>
    <name type="common">Lepidopteran parasitic wasp</name>
    <name type="synonym">Apanteles glomeratus</name>
    <dbReference type="NCBI Taxonomy" id="32391"/>
    <lineage>
        <taxon>Eukaryota</taxon>
        <taxon>Metazoa</taxon>
        <taxon>Ecdysozoa</taxon>
        <taxon>Arthropoda</taxon>
        <taxon>Hexapoda</taxon>
        <taxon>Insecta</taxon>
        <taxon>Pterygota</taxon>
        <taxon>Neoptera</taxon>
        <taxon>Endopterygota</taxon>
        <taxon>Hymenoptera</taxon>
        <taxon>Apocrita</taxon>
        <taxon>Ichneumonoidea</taxon>
        <taxon>Braconidae</taxon>
        <taxon>Microgastrinae</taxon>
        <taxon>Cotesia</taxon>
    </lineage>
</organism>
<accession>A0AAV7HP39</accession>
<dbReference type="SMART" id="SM00248">
    <property type="entry name" value="ANK"/>
    <property type="match status" value="5"/>
</dbReference>
<keyword evidence="5" id="KW-1185">Reference proteome</keyword>
<reference evidence="4 5" key="1">
    <citation type="journal article" date="2021" name="J. Hered.">
        <title>A chromosome-level genome assembly of the parasitoid wasp, Cotesia glomerata (Hymenoptera: Braconidae).</title>
        <authorList>
            <person name="Pinto B.J."/>
            <person name="Weis J.J."/>
            <person name="Gamble T."/>
            <person name="Ode P.J."/>
            <person name="Paul R."/>
            <person name="Zaspel J.M."/>
        </authorList>
    </citation>
    <scope>NUCLEOTIDE SEQUENCE [LARGE SCALE GENOMIC DNA]</scope>
    <source>
        <strain evidence="4">CgM1</strain>
    </source>
</reference>
<evidence type="ECO:0000256" key="3">
    <source>
        <dbReference type="PROSITE-ProRule" id="PRU00023"/>
    </source>
</evidence>
<keyword evidence="1" id="KW-0677">Repeat</keyword>
<dbReference type="InterPro" id="IPR036770">
    <property type="entry name" value="Ankyrin_rpt-contain_sf"/>
</dbReference>
<protein>
    <submittedName>
        <fullName evidence="4">Uncharacterized protein</fullName>
    </submittedName>
</protein>
<dbReference type="PANTHER" id="PTHR24198:SF165">
    <property type="entry name" value="ANKYRIN REPEAT-CONTAINING PROTEIN-RELATED"/>
    <property type="match status" value="1"/>
</dbReference>
<dbReference type="PROSITE" id="PS50297">
    <property type="entry name" value="ANK_REP_REGION"/>
    <property type="match status" value="2"/>
</dbReference>
<evidence type="ECO:0000313" key="4">
    <source>
        <dbReference type="EMBL" id="KAH0545937.1"/>
    </source>
</evidence>
<feature type="repeat" description="ANK" evidence="3">
    <location>
        <begin position="216"/>
        <end position="248"/>
    </location>
</feature>
<dbReference type="Proteomes" id="UP000826195">
    <property type="component" value="Unassembled WGS sequence"/>
</dbReference>